<dbReference type="InterPro" id="IPR020845">
    <property type="entry name" value="AMP-binding_CS"/>
</dbReference>
<evidence type="ECO:0000256" key="2">
    <source>
        <dbReference type="ARBA" id="ARBA00022553"/>
    </source>
</evidence>
<dbReference type="Pfam" id="PF23562">
    <property type="entry name" value="AMP-binding_C_3"/>
    <property type="match status" value="1"/>
</dbReference>
<keyword evidence="2" id="KW-0597">Phosphoprotein</keyword>
<dbReference type="InterPro" id="IPR000873">
    <property type="entry name" value="AMP-dep_synth/lig_dom"/>
</dbReference>
<dbReference type="InterPro" id="IPR042099">
    <property type="entry name" value="ANL_N_sf"/>
</dbReference>
<name>A0A9P3G6H4_9APHY</name>
<dbReference type="Gene3D" id="3.40.50.12780">
    <property type="entry name" value="N-terminal domain of ligase-like"/>
    <property type="match status" value="1"/>
</dbReference>
<dbReference type="InterPro" id="IPR013120">
    <property type="entry name" value="FAR_NAD-bd"/>
</dbReference>
<dbReference type="PROSITE" id="PS00455">
    <property type="entry name" value="AMP_BINDING"/>
    <property type="match status" value="1"/>
</dbReference>
<dbReference type="InterPro" id="IPR036736">
    <property type="entry name" value="ACP-like_sf"/>
</dbReference>
<dbReference type="InterPro" id="IPR036291">
    <property type="entry name" value="NAD(P)-bd_dom_sf"/>
</dbReference>
<dbReference type="Gene3D" id="1.10.1200.10">
    <property type="entry name" value="ACP-like"/>
    <property type="match status" value="1"/>
</dbReference>
<evidence type="ECO:0000256" key="1">
    <source>
        <dbReference type="ARBA" id="ARBA00022450"/>
    </source>
</evidence>
<dbReference type="SUPFAM" id="SSF51735">
    <property type="entry name" value="NAD(P)-binding Rossmann-fold domains"/>
    <property type="match status" value="1"/>
</dbReference>
<organism evidence="4 5">
    <name type="scientific">Phanerochaete sordida</name>
    <dbReference type="NCBI Taxonomy" id="48140"/>
    <lineage>
        <taxon>Eukaryota</taxon>
        <taxon>Fungi</taxon>
        <taxon>Dikarya</taxon>
        <taxon>Basidiomycota</taxon>
        <taxon>Agaricomycotina</taxon>
        <taxon>Agaricomycetes</taxon>
        <taxon>Polyporales</taxon>
        <taxon>Phanerochaetaceae</taxon>
        <taxon>Phanerochaete</taxon>
    </lineage>
</organism>
<dbReference type="Pfam" id="PF00501">
    <property type="entry name" value="AMP-binding"/>
    <property type="match status" value="1"/>
</dbReference>
<dbReference type="Pfam" id="PF07993">
    <property type="entry name" value="NAD_binding_4"/>
    <property type="match status" value="1"/>
</dbReference>
<dbReference type="PANTHER" id="PTHR43439">
    <property type="entry name" value="PHENYLACETATE-COENZYME A LIGASE"/>
    <property type="match status" value="1"/>
</dbReference>
<gene>
    <name evidence="4" type="ORF">PsYK624_045230</name>
</gene>
<protein>
    <submittedName>
        <fullName evidence="4">Acetyl-CoA synthetase-like protein</fullName>
    </submittedName>
</protein>
<dbReference type="AlphaFoldDB" id="A0A9P3G6H4"/>
<sequence length="1077" mass="116269">MAKLVLPPLDSTLLTLLDYLDFHAKHNADQPYFLFPSSNDLTGPMAALSFGEVARASHRIAHILRPGREGKDGDVIGLLLHTDTVLYVAVVLGALRAGLVPYTISPRNSAEAVCNMLDATNCTRIVSHDLLAALVAEVRADRDARGKRLHIQDIPDLLTVYPTLGNSHAHTSVEAYPTPQVPVDIDDVCVYLHSSGSTGLPKSIPWTHRYIAKWFRLNLIAGARQRGICFGAMGLPTFHAMGLSQQLFFPLASAHPVVVYAPQHPAPPAVPHPQSIFALARASGCSALSLVPSVVEAWARSDEIVQFLSTLQLVTYGGGPLAQSVGDRLVAAGVRLRSVYGGTEFSGPVKLWPEPLSAAPEPLAPSADWAWLAWTAAATARMVPQGDGTYELVLFDNEEYPLAVYNVHGEKAYATSDLFEPHPTKEGLWKIVGRKDDVIILSNGEKIVPIPQEGHIGTSPLLMGAVMFGRGREQAGLLVEPAEKYAFDPRDEAALIRFRHMLWPVVEEANSTAPAFAKIFKEMIIVTDPAKPLPRAGKGTIQRKAALAAYADEIDKLYETVSESTSIEGIDLPRAWTEDELIPWLSAQATSVNDDHEPTPDKDLFQQGFDSLSATFFRNRIIGALRATREAHLAQVAQNISPNLVFEHLTIRALASFLSRAADPTLSDQPSAPSGIAVADIEALVHKYTGDLPAAKATRPAGKPAPVVLLTGSTGNIGSHILASLLADTRIERVYTLDRPSVRAPLERLKAAFEERALPADMLDDPRLVALAGDVTQERFGLGAAVYDEVLGAATHLIHNAWPVNFNLPLQAYEAQVAGVRRLVDVCAAAPRHVRLLMTSSIGAASLWDARRGAVPEAALPDPAVAASNGYSASKYVVEQILTGAVAKGLGATVVRMGQACGAKATGAWGTTEWMPIMVKSSASLGCLPAMSGPIRNWVPLDAIGEAYVDWVTADGALPAFVNVVHPRPTSWDVVLRGLREELGWLPVVPLDVWVAKLDAMSGVATADDLARVPALKLLALFRRWAAGQEDGAEGVSSLVFASDNLQHSSPTMRELQPLSEEHARMWVRYWRSRHYL</sequence>
<keyword evidence="5" id="KW-1185">Reference proteome</keyword>
<comment type="caution">
    <text evidence="4">The sequence shown here is derived from an EMBL/GenBank/DDBJ whole genome shotgun (WGS) entry which is preliminary data.</text>
</comment>
<reference evidence="4 5" key="1">
    <citation type="submission" date="2021-08" db="EMBL/GenBank/DDBJ databases">
        <title>Draft Genome Sequence of Phanerochaete sordida strain YK-624.</title>
        <authorList>
            <person name="Mori T."/>
            <person name="Dohra H."/>
            <person name="Suzuki T."/>
            <person name="Kawagishi H."/>
            <person name="Hirai H."/>
        </authorList>
    </citation>
    <scope>NUCLEOTIDE SEQUENCE [LARGE SCALE GENOMIC DNA]</scope>
    <source>
        <strain evidence="4 5">YK-624</strain>
    </source>
</reference>
<dbReference type="Proteomes" id="UP000703269">
    <property type="component" value="Unassembled WGS sequence"/>
</dbReference>
<proteinExistence type="predicted"/>
<evidence type="ECO:0000259" key="3">
    <source>
        <dbReference type="SMART" id="SM00823"/>
    </source>
</evidence>
<dbReference type="SMART" id="SM00823">
    <property type="entry name" value="PKS_PP"/>
    <property type="match status" value="1"/>
</dbReference>
<keyword evidence="1" id="KW-0596">Phosphopantetheine</keyword>
<dbReference type="InterPro" id="IPR020806">
    <property type="entry name" value="PKS_PP-bd"/>
</dbReference>
<dbReference type="SUPFAM" id="SSF56801">
    <property type="entry name" value="Acetyl-CoA synthetase-like"/>
    <property type="match status" value="1"/>
</dbReference>
<accession>A0A9P3G6H4</accession>
<dbReference type="Gene3D" id="3.40.50.720">
    <property type="entry name" value="NAD(P)-binding Rossmann-like Domain"/>
    <property type="match status" value="1"/>
</dbReference>
<evidence type="ECO:0000313" key="5">
    <source>
        <dbReference type="Proteomes" id="UP000703269"/>
    </source>
</evidence>
<dbReference type="EMBL" id="BPQB01000009">
    <property type="protein sequence ID" value="GJE88440.1"/>
    <property type="molecule type" value="Genomic_DNA"/>
</dbReference>
<evidence type="ECO:0000313" key="4">
    <source>
        <dbReference type="EMBL" id="GJE88440.1"/>
    </source>
</evidence>
<dbReference type="SUPFAM" id="SSF47336">
    <property type="entry name" value="ACP-like"/>
    <property type="match status" value="1"/>
</dbReference>
<dbReference type="OrthoDB" id="429813at2759"/>
<dbReference type="PANTHER" id="PTHR43439:SF2">
    <property type="entry name" value="ENZYME, PUTATIVE (JCVI)-RELATED"/>
    <property type="match status" value="1"/>
</dbReference>
<feature type="domain" description="Polyketide synthase-like phosphopantetheine-binding" evidence="3">
    <location>
        <begin position="579"/>
        <end position="662"/>
    </location>
</feature>
<dbReference type="InterPro" id="IPR051414">
    <property type="entry name" value="Adenylate-forming_Reductase"/>
</dbReference>
<dbReference type="GO" id="GO:0031177">
    <property type="term" value="F:phosphopantetheine binding"/>
    <property type="evidence" value="ECO:0007669"/>
    <property type="project" value="InterPro"/>
</dbReference>